<dbReference type="PANTHER" id="PTHR13140">
    <property type="entry name" value="MYOSIN"/>
    <property type="match status" value="1"/>
</dbReference>
<comment type="caution">
    <text evidence="4">Lacks conserved residue(s) required for the propagation of feature annotation.</text>
</comment>
<feature type="domain" description="Myosin motor" evidence="6">
    <location>
        <begin position="1"/>
        <end position="131"/>
    </location>
</feature>
<gene>
    <name evidence="7" type="primary">MYO5A_2</name>
    <name evidence="7" type="ORF">GOODEAATRI_011516</name>
</gene>
<evidence type="ECO:0000256" key="3">
    <source>
        <dbReference type="ARBA" id="ARBA00023203"/>
    </source>
</evidence>
<dbReference type="Pfam" id="PF00063">
    <property type="entry name" value="Myosin_head"/>
    <property type="match status" value="1"/>
</dbReference>
<evidence type="ECO:0000259" key="6">
    <source>
        <dbReference type="PROSITE" id="PS51456"/>
    </source>
</evidence>
<dbReference type="EMBL" id="JAHRIO010030693">
    <property type="protein sequence ID" value="MEQ2168155.1"/>
    <property type="molecule type" value="Genomic_DNA"/>
</dbReference>
<dbReference type="PANTHER" id="PTHR13140:SF273">
    <property type="entry name" value="UNCONVENTIONAL MYOSIN-VA"/>
    <property type="match status" value="1"/>
</dbReference>
<dbReference type="Gene3D" id="1.20.58.530">
    <property type="match status" value="1"/>
</dbReference>
<evidence type="ECO:0000256" key="4">
    <source>
        <dbReference type="PROSITE-ProRule" id="PRU00782"/>
    </source>
</evidence>
<accession>A0ABV0N9S6</accession>
<keyword evidence="8" id="KW-1185">Reference proteome</keyword>
<dbReference type="PROSITE" id="PS51456">
    <property type="entry name" value="MYOSIN_MOTOR"/>
    <property type="match status" value="1"/>
</dbReference>
<sequence length="131" mass="14717">MPKGSDDSWAQKLYNTHLKTCSLFEKPRMSNRAFIIQHFADKAAVLVEQVEYQCEGFLEKNKDTVNEEQINVLKASKDEEKATSPTGHVPGTGGRTRLSIKPDKGRDKSSKEHKKTVGCQVVINAPYRVII</sequence>
<keyword evidence="4" id="KW-0505">Motor protein</keyword>
<evidence type="ECO:0000313" key="7">
    <source>
        <dbReference type="EMBL" id="MEQ2168155.1"/>
    </source>
</evidence>
<proteinExistence type="inferred from homology"/>
<dbReference type="InterPro" id="IPR001609">
    <property type="entry name" value="Myosin_head_motor_dom-like"/>
</dbReference>
<dbReference type="Proteomes" id="UP001476798">
    <property type="component" value="Unassembled WGS sequence"/>
</dbReference>
<keyword evidence="3 4" id="KW-0009">Actin-binding</keyword>
<evidence type="ECO:0000313" key="8">
    <source>
        <dbReference type="Proteomes" id="UP001476798"/>
    </source>
</evidence>
<organism evidence="7 8">
    <name type="scientific">Goodea atripinnis</name>
    <dbReference type="NCBI Taxonomy" id="208336"/>
    <lineage>
        <taxon>Eukaryota</taxon>
        <taxon>Metazoa</taxon>
        <taxon>Chordata</taxon>
        <taxon>Craniata</taxon>
        <taxon>Vertebrata</taxon>
        <taxon>Euteleostomi</taxon>
        <taxon>Actinopterygii</taxon>
        <taxon>Neopterygii</taxon>
        <taxon>Teleostei</taxon>
        <taxon>Neoteleostei</taxon>
        <taxon>Acanthomorphata</taxon>
        <taxon>Ovalentaria</taxon>
        <taxon>Atherinomorphae</taxon>
        <taxon>Cyprinodontiformes</taxon>
        <taxon>Goodeidae</taxon>
        <taxon>Goodea</taxon>
    </lineage>
</organism>
<feature type="compositionally biased region" description="Basic and acidic residues" evidence="5">
    <location>
        <begin position="100"/>
        <end position="110"/>
    </location>
</feature>
<dbReference type="InterPro" id="IPR027417">
    <property type="entry name" value="P-loop_NTPase"/>
</dbReference>
<evidence type="ECO:0000256" key="5">
    <source>
        <dbReference type="SAM" id="MobiDB-lite"/>
    </source>
</evidence>
<feature type="region of interest" description="Disordered" evidence="5">
    <location>
        <begin position="74"/>
        <end position="115"/>
    </location>
</feature>
<protein>
    <submittedName>
        <fullName evidence="7">Unconventional myosin-Va</fullName>
    </submittedName>
</protein>
<keyword evidence="4" id="KW-0518">Myosin</keyword>
<comment type="caution">
    <text evidence="7">The sequence shown here is derived from an EMBL/GenBank/DDBJ whole genome shotgun (WGS) entry which is preliminary data.</text>
</comment>
<reference evidence="7 8" key="1">
    <citation type="submission" date="2021-06" db="EMBL/GenBank/DDBJ databases">
        <authorList>
            <person name="Palmer J.M."/>
        </authorList>
    </citation>
    <scope>NUCLEOTIDE SEQUENCE [LARGE SCALE GENOMIC DNA]</scope>
    <source>
        <strain evidence="7 8">GA_2019</strain>
        <tissue evidence="7">Muscle</tissue>
    </source>
</reference>
<comment type="similarity">
    <text evidence="4">Belongs to the TRAFAC class myosin-kinesin ATPase superfamily. Myosin family.</text>
</comment>
<evidence type="ECO:0000256" key="1">
    <source>
        <dbReference type="ARBA" id="ARBA00022741"/>
    </source>
</evidence>
<evidence type="ECO:0000256" key="2">
    <source>
        <dbReference type="ARBA" id="ARBA00022840"/>
    </source>
</evidence>
<name>A0ABV0N9S6_9TELE</name>
<keyword evidence="1" id="KW-0547">Nucleotide-binding</keyword>
<dbReference type="SUPFAM" id="SSF52540">
    <property type="entry name" value="P-loop containing nucleoside triphosphate hydrolases"/>
    <property type="match status" value="1"/>
</dbReference>
<keyword evidence="2" id="KW-0067">ATP-binding</keyword>